<dbReference type="Pfam" id="PF13797">
    <property type="entry name" value="Post_transc_reg"/>
    <property type="match status" value="1"/>
</dbReference>
<dbReference type="RefSeq" id="WP_127737326.1">
    <property type="nucleotide sequence ID" value="NZ_CP102589.1"/>
</dbReference>
<keyword evidence="2" id="KW-1185">Reference proteome</keyword>
<dbReference type="AlphaFoldDB" id="A0A3S2UXN0"/>
<evidence type="ECO:0000313" key="1">
    <source>
        <dbReference type="EMBL" id="RVT65106.1"/>
    </source>
</evidence>
<accession>A0A3S2UXN0</accession>
<comment type="caution">
    <text evidence="1">The sequence shown here is derived from an EMBL/GenBank/DDBJ whole genome shotgun (WGS) entry which is preliminary data.</text>
</comment>
<reference evidence="1 2" key="1">
    <citation type="submission" date="2019-01" db="EMBL/GenBank/DDBJ databases">
        <title>Bacillus sp. M5HDSG1-1, whole genome shotgun sequence.</title>
        <authorList>
            <person name="Tuo L."/>
        </authorList>
    </citation>
    <scope>NUCLEOTIDE SEQUENCE [LARGE SCALE GENOMIC DNA]</scope>
    <source>
        <strain evidence="1 2">M5HDSG1-1</strain>
    </source>
</reference>
<proteinExistence type="predicted"/>
<evidence type="ECO:0000313" key="2">
    <source>
        <dbReference type="Proteomes" id="UP000288024"/>
    </source>
</evidence>
<dbReference type="Proteomes" id="UP000288024">
    <property type="component" value="Unassembled WGS sequence"/>
</dbReference>
<sequence length="99" mass="11848">MPSEHLYDHFRHQVKPALKSKLEEFHLLGYDTIDEGELWFFLTKKKWKKPSSDYRIAEIVQDVMNVKVVDFMNFATLEAYKADDYFATLTEEEKKELLK</sequence>
<name>A0A3S2UXN0_9BACI</name>
<dbReference type="EMBL" id="RZTZ01000002">
    <property type="protein sequence ID" value="RVT65106.1"/>
    <property type="molecule type" value="Genomic_DNA"/>
</dbReference>
<protein>
    <submittedName>
        <fullName evidence="1">Post-transcriptional regulator</fullName>
    </submittedName>
</protein>
<organism evidence="1 2">
    <name type="scientific">Niallia taxi</name>
    <dbReference type="NCBI Taxonomy" id="2499688"/>
    <lineage>
        <taxon>Bacteria</taxon>
        <taxon>Bacillati</taxon>
        <taxon>Bacillota</taxon>
        <taxon>Bacilli</taxon>
        <taxon>Bacillales</taxon>
        <taxon>Bacillaceae</taxon>
        <taxon>Niallia</taxon>
    </lineage>
</organism>
<gene>
    <name evidence="1" type="ORF">EM808_06230</name>
</gene>
<dbReference type="InterPro" id="IPR025716">
    <property type="entry name" value="Post-transcriptional_regulator"/>
</dbReference>